<evidence type="ECO:0000313" key="3">
    <source>
        <dbReference type="EMBL" id="ALG87986.1"/>
    </source>
</evidence>
<reference evidence="2" key="1">
    <citation type="journal article" date="2008" name="Appl. Environ. Microbiol.">
        <title>Genomic and functional characterization of the modular broad-host-range RA3 plasmid, the archetype of the IncU group.</title>
        <authorList>
            <person name="Kulinska A."/>
            <person name="Czeredys M."/>
            <person name="Hayes F."/>
            <person name="Jagura-Burdzy G."/>
        </authorList>
    </citation>
    <scope>NUCLEOTIDE SEQUENCE</scope>
    <source>
        <plasmid evidence="2">pRA3</plasmid>
    </source>
</reference>
<evidence type="ECO:0000313" key="2">
    <source>
        <dbReference type="EMBL" id="ABD64862.1"/>
    </source>
</evidence>
<feature type="transmembrane region" description="Helical" evidence="1">
    <location>
        <begin position="99"/>
        <end position="120"/>
    </location>
</feature>
<dbReference type="AlphaFoldDB" id="Q209L6"/>
<proteinExistence type="predicted"/>
<dbReference type="RefSeq" id="WP_011191336.1">
    <property type="nucleotide sequence ID" value="NC_010919.1"/>
</dbReference>
<dbReference type="EMBL" id="KT315926">
    <property type="protein sequence ID" value="ALG87986.1"/>
    <property type="molecule type" value="Genomic_DNA"/>
</dbReference>
<organism evidence="2">
    <name type="scientific">Aeromonas hydrophila</name>
    <dbReference type="NCBI Taxonomy" id="644"/>
    <lineage>
        <taxon>Bacteria</taxon>
        <taxon>Pseudomonadati</taxon>
        <taxon>Pseudomonadota</taxon>
        <taxon>Gammaproteobacteria</taxon>
        <taxon>Aeromonadales</taxon>
        <taxon>Aeromonadaceae</taxon>
        <taxon>Aeromonas</taxon>
    </lineage>
</organism>
<feature type="transmembrane region" description="Helical" evidence="1">
    <location>
        <begin position="70"/>
        <end position="90"/>
    </location>
</feature>
<dbReference type="EMBL" id="DQ401103">
    <property type="protein sequence ID" value="ABD64862.1"/>
    <property type="molecule type" value="Genomic_DNA"/>
</dbReference>
<reference evidence="3" key="2">
    <citation type="submission" date="2015-07" db="EMBL/GenBank/DDBJ databases">
        <title>Complete sequences of IncU plasmids harbouring quinolone resistance genes qnrS2 and aac (6')-Ib-cr in Aeromonas spp. from ornamental fish.</title>
        <authorList>
            <person name="Dolejska M."/>
            <person name="Dobiasova H."/>
        </authorList>
    </citation>
    <scope>NUCLEOTIDE SEQUENCE</scope>
    <source>
        <strain evidence="3">AH227</strain>
        <plasmid evidence="3">pAH227</plasmid>
    </source>
</reference>
<keyword evidence="2" id="KW-0614">Plasmid</keyword>
<geneLocation type="plasmid" evidence="3">
    <name>pAH227</name>
</geneLocation>
<protein>
    <submittedName>
        <fullName evidence="2">Putative integral membrane protein</fullName>
    </submittedName>
</protein>
<geneLocation type="plasmid" evidence="2">
    <name>pRA3</name>
</geneLocation>
<keyword evidence="1" id="KW-0812">Transmembrane</keyword>
<feature type="transmembrane region" description="Helical" evidence="1">
    <location>
        <begin position="44"/>
        <end position="64"/>
    </location>
</feature>
<evidence type="ECO:0000256" key="1">
    <source>
        <dbReference type="SAM" id="Phobius"/>
    </source>
</evidence>
<name>Q209L6_AERHY</name>
<keyword evidence="1" id="KW-0472">Membrane</keyword>
<keyword evidence="1" id="KW-1133">Transmembrane helix</keyword>
<accession>Q209L6</accession>
<gene>
    <name evidence="2" type="ORF">pRA3.34</name>
</gene>
<sequence length="129" mass="14065">MKKNDRIHSISGEADKVIPIRPGITTSANDDENPASKAAWAAKVAVMGALQILRYLLFAVLLWLRFPVKLVFSIISGLALVGSLLTWLLYEDYSMLPGFVMMGVTAALLAWAYDLLLGLLSPADMVNTL</sequence>